<sequence length="143" mass="15717">MSIDLTPCKRLVDSHQKFLDALPGTTMEIMQKAGISYSTVYKCQRHYRAFGEVHIAGYKANGGTPSPIYVRGPGQDALPKNQSAKPATPIKPRPSKREKRAARLAMEQINARIAARAAPRTPRTTDVALSRSRLVFPLSGAWS</sequence>
<organism evidence="2">
    <name type="scientific">Polaromonas hydrogenivorans</name>
    <dbReference type="NCBI Taxonomy" id="335476"/>
    <lineage>
        <taxon>Bacteria</taxon>
        <taxon>Pseudomonadati</taxon>
        <taxon>Pseudomonadota</taxon>
        <taxon>Betaproteobacteria</taxon>
        <taxon>Burkholderiales</taxon>
        <taxon>Comamonadaceae</taxon>
        <taxon>Polaromonas</taxon>
    </lineage>
</organism>
<proteinExistence type="predicted"/>
<gene>
    <name evidence="2" type="ORF">ABLV49_08955</name>
</gene>
<dbReference type="RefSeq" id="WP_349281239.1">
    <property type="nucleotide sequence ID" value="NZ_CBCSCU010000004.1"/>
</dbReference>
<protein>
    <submittedName>
        <fullName evidence="2">Helix-turn-helix domain-containing protein</fullName>
    </submittedName>
</protein>
<dbReference type="AlphaFoldDB" id="A0AAU7LYC5"/>
<feature type="region of interest" description="Disordered" evidence="1">
    <location>
        <begin position="66"/>
        <end position="101"/>
    </location>
</feature>
<evidence type="ECO:0000256" key="1">
    <source>
        <dbReference type="SAM" id="MobiDB-lite"/>
    </source>
</evidence>
<reference evidence="2" key="1">
    <citation type="submission" date="2024-05" db="EMBL/GenBank/DDBJ databases">
        <authorList>
            <person name="Bunk B."/>
            <person name="Swiderski J."/>
            <person name="Sproer C."/>
            <person name="Thiel V."/>
        </authorList>
    </citation>
    <scope>NUCLEOTIDE SEQUENCE</scope>
    <source>
        <strain evidence="2">DSM 17735</strain>
    </source>
</reference>
<dbReference type="EMBL" id="CP157675">
    <property type="protein sequence ID" value="XBP71903.1"/>
    <property type="molecule type" value="Genomic_DNA"/>
</dbReference>
<accession>A0AAU7LYC5</accession>
<name>A0AAU7LYC5_9BURK</name>
<evidence type="ECO:0000313" key="2">
    <source>
        <dbReference type="EMBL" id="XBP71903.1"/>
    </source>
</evidence>